<reference evidence="3 4" key="1">
    <citation type="submission" date="2019-03" db="EMBL/GenBank/DDBJ databases">
        <title>Sequencing 23 genomes of Wallemia ichthyophaga.</title>
        <authorList>
            <person name="Gostincar C."/>
        </authorList>
    </citation>
    <scope>NUCLEOTIDE SEQUENCE [LARGE SCALE GENOMIC DNA]</scope>
    <source>
        <strain evidence="3 4">EXF-5753</strain>
    </source>
</reference>
<sequence length="690" mass="77715">MLTSFKALSILLYTGAALAFPASPISSSNLLQIVAPSTIPASSLSNIYIDTHEHLSQYLNDREDGVTFTLSSCDQASFKDEEVLKKFTKEDAIDFVGRDSSKLLWRSPASHHLSTFCISAYHGAQLIARSDPMSFIENEARKRSDEVVAQMEDFDSLGTWFDGVNYVDSHADSSMIDAKSKDSTVGIVGGGMSGLMTALLLNSVGIHNHEIIESSDRLGGRLYTQYLNNTRPDEYQYQEMGDMRFPVSWQKDGETVEINDHKLVFQLGDYLNKMNNNDDAWKVEFIPWIQEMENNFRDANGVRLEDGSIPRVKDIDANPSLAATRISDKAKEAKELVSNITGDTELLKLTAENVFKAHKMQVELGYDHVSEAGLLQKYGYDLITAQEAQGFDFASIWDLIYDSNNYFGATEWKTIDKGLHSLPRAFHPLVDDKISYKKRVDTIKTEDEKVTLEWVNEGNGFVRENKTFDYGVVASPFSVVRQWDLPTFEDPIISHAIDTLNYNSACKTALQFKTRFWEQGENPIYGGCDNTDTYYGIDRSCYPPHHLGSEGPAVVLSSYISGEPATRLVSWSEEKYVDQALKSLANLHGDQVYEQYAGNSAYRCWLKDENYSGSWASPTQDQHTMFIPSYHKTHNNIVFVGEHTSITHAWTFSALESAVRGTVQLLLHMGLVDEAKQINSEWMGRWIKNV</sequence>
<dbReference type="OrthoDB" id="7777654at2759"/>
<dbReference type="EMBL" id="SPNW01000019">
    <property type="protein sequence ID" value="TIA90409.1"/>
    <property type="molecule type" value="Genomic_DNA"/>
</dbReference>
<evidence type="ECO:0000259" key="2">
    <source>
        <dbReference type="Pfam" id="PF01593"/>
    </source>
</evidence>
<dbReference type="AlphaFoldDB" id="A0A4T0FPQ0"/>
<evidence type="ECO:0000313" key="3">
    <source>
        <dbReference type="EMBL" id="TIA90409.1"/>
    </source>
</evidence>
<accession>A0A4T0FPQ0</accession>
<dbReference type="SUPFAM" id="SSF51905">
    <property type="entry name" value="FAD/NAD(P)-binding domain"/>
    <property type="match status" value="1"/>
</dbReference>
<dbReference type="Gene3D" id="3.90.660.10">
    <property type="match status" value="1"/>
</dbReference>
<protein>
    <recommendedName>
        <fullName evidence="2">Amine oxidase domain-containing protein</fullName>
    </recommendedName>
</protein>
<proteinExistence type="predicted"/>
<comment type="caution">
    <text evidence="3">The sequence shown here is derived from an EMBL/GenBank/DDBJ whole genome shotgun (WGS) entry which is preliminary data.</text>
</comment>
<keyword evidence="1" id="KW-0732">Signal</keyword>
<feature type="chain" id="PRO_5020500099" description="Amine oxidase domain-containing protein" evidence="1">
    <location>
        <begin position="20"/>
        <end position="690"/>
    </location>
</feature>
<dbReference type="GO" id="GO:0001716">
    <property type="term" value="F:L-amino-acid oxidase activity"/>
    <property type="evidence" value="ECO:0007669"/>
    <property type="project" value="TreeGrafter"/>
</dbReference>
<dbReference type="PANTHER" id="PTHR10742">
    <property type="entry name" value="FLAVIN MONOAMINE OXIDASE"/>
    <property type="match status" value="1"/>
</dbReference>
<evidence type="ECO:0000256" key="1">
    <source>
        <dbReference type="SAM" id="SignalP"/>
    </source>
</evidence>
<organism evidence="3 4">
    <name type="scientific">Wallemia hederae</name>
    <dbReference type="NCBI Taxonomy" id="1540922"/>
    <lineage>
        <taxon>Eukaryota</taxon>
        <taxon>Fungi</taxon>
        <taxon>Dikarya</taxon>
        <taxon>Basidiomycota</taxon>
        <taxon>Wallemiomycotina</taxon>
        <taxon>Wallemiomycetes</taxon>
        <taxon>Wallemiales</taxon>
        <taxon>Wallemiaceae</taxon>
        <taxon>Wallemia</taxon>
    </lineage>
</organism>
<dbReference type="InterPro" id="IPR050281">
    <property type="entry name" value="Flavin_monoamine_oxidase"/>
</dbReference>
<dbReference type="InterPro" id="IPR002937">
    <property type="entry name" value="Amino_oxidase"/>
</dbReference>
<keyword evidence="4" id="KW-1185">Reference proteome</keyword>
<feature type="domain" description="Amine oxidase" evidence="2">
    <location>
        <begin position="192"/>
        <end position="661"/>
    </location>
</feature>
<dbReference type="Gene3D" id="1.20.1440.240">
    <property type="match status" value="1"/>
</dbReference>
<dbReference type="Proteomes" id="UP000310189">
    <property type="component" value="Unassembled WGS sequence"/>
</dbReference>
<dbReference type="Pfam" id="PF01593">
    <property type="entry name" value="Amino_oxidase"/>
    <property type="match status" value="1"/>
</dbReference>
<name>A0A4T0FPQ0_9BASI</name>
<feature type="signal peptide" evidence="1">
    <location>
        <begin position="1"/>
        <end position="19"/>
    </location>
</feature>
<dbReference type="PANTHER" id="PTHR10742:SF342">
    <property type="entry name" value="AMINE OXIDASE"/>
    <property type="match status" value="1"/>
</dbReference>
<dbReference type="Gene3D" id="3.50.50.60">
    <property type="entry name" value="FAD/NAD(P)-binding domain"/>
    <property type="match status" value="1"/>
</dbReference>
<evidence type="ECO:0000313" key="4">
    <source>
        <dbReference type="Proteomes" id="UP000310189"/>
    </source>
</evidence>
<dbReference type="InterPro" id="IPR036188">
    <property type="entry name" value="FAD/NAD-bd_sf"/>
</dbReference>
<gene>
    <name evidence="3" type="ORF">E3P99_01585</name>
</gene>
<dbReference type="GO" id="GO:0009063">
    <property type="term" value="P:amino acid catabolic process"/>
    <property type="evidence" value="ECO:0007669"/>
    <property type="project" value="TreeGrafter"/>
</dbReference>
<dbReference type="SUPFAM" id="SSF54373">
    <property type="entry name" value="FAD-linked reductases, C-terminal domain"/>
    <property type="match status" value="1"/>
</dbReference>